<dbReference type="AlphaFoldDB" id="A0A396JS24"/>
<keyword evidence="1" id="KW-0732">Signal</keyword>
<feature type="signal peptide" evidence="1">
    <location>
        <begin position="1"/>
        <end position="28"/>
    </location>
</feature>
<dbReference type="Proteomes" id="UP000265566">
    <property type="component" value="Chromosome 1"/>
</dbReference>
<comment type="caution">
    <text evidence="2">The sequence shown here is derived from an EMBL/GenBank/DDBJ whole genome shotgun (WGS) entry which is preliminary data.</text>
</comment>
<dbReference type="EMBL" id="PSQE01000001">
    <property type="protein sequence ID" value="RHN81110.1"/>
    <property type="molecule type" value="Genomic_DNA"/>
</dbReference>
<dbReference type="Gramene" id="rna5108">
    <property type="protein sequence ID" value="RHN81110.1"/>
    <property type="gene ID" value="gene5108"/>
</dbReference>
<evidence type="ECO:0000313" key="3">
    <source>
        <dbReference type="Proteomes" id="UP000265566"/>
    </source>
</evidence>
<reference evidence="3" key="1">
    <citation type="journal article" date="2018" name="Nat. Plants">
        <title>Whole-genome landscape of Medicago truncatula symbiotic genes.</title>
        <authorList>
            <person name="Pecrix Y."/>
            <person name="Staton S.E."/>
            <person name="Sallet E."/>
            <person name="Lelandais-Briere C."/>
            <person name="Moreau S."/>
            <person name="Carrere S."/>
            <person name="Blein T."/>
            <person name="Jardinaud M.F."/>
            <person name="Latrasse D."/>
            <person name="Zouine M."/>
            <person name="Zahm M."/>
            <person name="Kreplak J."/>
            <person name="Mayjonade B."/>
            <person name="Satge C."/>
            <person name="Perez M."/>
            <person name="Cauet S."/>
            <person name="Marande W."/>
            <person name="Chantry-Darmon C."/>
            <person name="Lopez-Roques C."/>
            <person name="Bouchez O."/>
            <person name="Berard A."/>
            <person name="Debelle F."/>
            <person name="Munos S."/>
            <person name="Bendahmane A."/>
            <person name="Berges H."/>
            <person name="Niebel A."/>
            <person name="Buitink J."/>
            <person name="Frugier F."/>
            <person name="Benhamed M."/>
            <person name="Crespi M."/>
            <person name="Gouzy J."/>
            <person name="Gamas P."/>
        </authorList>
    </citation>
    <scope>NUCLEOTIDE SEQUENCE [LARGE SCALE GENOMIC DNA]</scope>
    <source>
        <strain evidence="3">cv. Jemalong A17</strain>
    </source>
</reference>
<evidence type="ECO:0000256" key="1">
    <source>
        <dbReference type="SAM" id="SignalP"/>
    </source>
</evidence>
<feature type="chain" id="PRO_5017384467" evidence="1">
    <location>
        <begin position="29"/>
        <end position="141"/>
    </location>
</feature>
<gene>
    <name evidence="2" type="ORF">MtrunA17_Chr1g0195481</name>
</gene>
<organism evidence="2 3">
    <name type="scientific">Medicago truncatula</name>
    <name type="common">Barrel medic</name>
    <name type="synonym">Medicago tribuloides</name>
    <dbReference type="NCBI Taxonomy" id="3880"/>
    <lineage>
        <taxon>Eukaryota</taxon>
        <taxon>Viridiplantae</taxon>
        <taxon>Streptophyta</taxon>
        <taxon>Embryophyta</taxon>
        <taxon>Tracheophyta</taxon>
        <taxon>Spermatophyta</taxon>
        <taxon>Magnoliopsida</taxon>
        <taxon>eudicotyledons</taxon>
        <taxon>Gunneridae</taxon>
        <taxon>Pentapetalae</taxon>
        <taxon>rosids</taxon>
        <taxon>fabids</taxon>
        <taxon>Fabales</taxon>
        <taxon>Fabaceae</taxon>
        <taxon>Papilionoideae</taxon>
        <taxon>50 kb inversion clade</taxon>
        <taxon>NPAAA clade</taxon>
        <taxon>Hologalegina</taxon>
        <taxon>IRL clade</taxon>
        <taxon>Trifolieae</taxon>
        <taxon>Medicago</taxon>
    </lineage>
</organism>
<proteinExistence type="predicted"/>
<name>A0A396JS24_MEDTR</name>
<sequence length="141" mass="15389">MENASRQRTRSLVFLFTLILSDVEVSQLIDIAVLVGCNNTKPIPHIVLFQVLLGQVLQIPGKEIAVGGNGDLGLFTSNSNGITESTSFTANFNPLLKKLLEGSDIHNLILNWLRAIDHEACSLLLTLHSAHFRVQTSPPCS</sequence>
<evidence type="ECO:0000313" key="2">
    <source>
        <dbReference type="EMBL" id="RHN81110.1"/>
    </source>
</evidence>
<accession>A0A396JS24</accession>
<protein>
    <submittedName>
        <fullName evidence="2">Uncharacterized protein</fullName>
    </submittedName>
</protein>